<dbReference type="InterPro" id="IPR027417">
    <property type="entry name" value="P-loop_NTPase"/>
</dbReference>
<dbReference type="EMBL" id="JADEYR010000008">
    <property type="protein sequence ID" value="MBE9404291.1"/>
    <property type="molecule type" value="Genomic_DNA"/>
</dbReference>
<dbReference type="Pfam" id="PF13635">
    <property type="entry name" value="DUF4143"/>
    <property type="match status" value="1"/>
</dbReference>
<comment type="caution">
    <text evidence="4">The sequence shown here is derived from an EMBL/GenBank/DDBJ whole genome shotgun (WGS) entry which is preliminary data.</text>
</comment>
<dbReference type="InterPro" id="IPR035897">
    <property type="entry name" value="Toll_tir_struct_dom_sf"/>
</dbReference>
<gene>
    <name evidence="4" type="ORF">IOE58_08875</name>
</gene>
<protein>
    <submittedName>
        <fullName evidence="4">DUF4143 domain-containing protein</fullName>
    </submittedName>
</protein>
<dbReference type="InterPro" id="IPR025420">
    <property type="entry name" value="DUF4143"/>
</dbReference>
<dbReference type="Proteomes" id="UP000644727">
    <property type="component" value="Unassembled WGS sequence"/>
</dbReference>
<dbReference type="InterPro" id="IPR041682">
    <property type="entry name" value="AAA_14"/>
</dbReference>
<evidence type="ECO:0000259" key="3">
    <source>
        <dbReference type="Pfam" id="PF13676"/>
    </source>
</evidence>
<evidence type="ECO:0000259" key="2">
    <source>
        <dbReference type="Pfam" id="PF13635"/>
    </source>
</evidence>
<dbReference type="InterPro" id="IPR000157">
    <property type="entry name" value="TIR_dom"/>
</dbReference>
<evidence type="ECO:0000313" key="5">
    <source>
        <dbReference type="Proteomes" id="UP000644727"/>
    </source>
</evidence>
<accession>A0ABR9W1G2</accession>
<evidence type="ECO:0000313" key="4">
    <source>
        <dbReference type="EMBL" id="MBE9404291.1"/>
    </source>
</evidence>
<sequence>MYVSRFLERPITRAIEQSPVVIVEGARAVGKTSLMTHLRDQGVLAVTPSLVDETTLHAARTDPVGWIGSLPQPFAVDEAQRAPDLPMAIKSMLDADPTSVRCVLTGSASLGLSGLDGSDPLARRSVRYTLEPLSEAELLEDTTAGAWSVVDELVRGEPVGNWGDPVDDRRSTMTQGGLPFYRLGTGALGRPTARRVRDDMRAVLSESVLPDERMDERVAMEVLQRLLREPAALANVSKIASDVGVTAPTINRYLDILERRFLLTELPNLTRSPRRTPRSTAKLYPADIALSVFASPDAVHDLSDRFRGGVFEALVAQQLRAHMGWSDLGEELLHWRENVSGRTVEVDLVIRVADGSLLPIEVKSGTSVSDKQLTGIRRFREQHPRSAERAFIVYGGATTVRLGESIWAVPLGALCDRSAWVRSGRDSRGADGKKLHMDERMTMNQGTVPELPEARVFISYAHADQNGRYTGDLRGFAQDIVDTMANVHDRAVQTFIDVEQGTWGEDLWRRLEGEESLADFMIPFITPAYLRSDGCRREYLHFMAQRDAAAERSTLLPLIWLEPRGLFEPGSADPIKQDLFDHRGVRVGDAHNADPDSAAYRRVLKEVTDRLADVLDATAKSVHGETDGAGEETGGIVEDQPALDDLLAAIERSTPELVADFEAFVGDFEEFGRAMRTAMVKPAAAAVTPVQAQAYFTRVANELGGRSGALLGSANAASTSWREYTALLHRTIGVSAELDAGLLPEELVEPLRELAEEIPASDIADLQSIALQMGRMSRSLRPASEALLVAVRTFRDLAEGADLVEVAWSRVKEG</sequence>
<proteinExistence type="predicted"/>
<evidence type="ECO:0000259" key="1">
    <source>
        <dbReference type="Pfam" id="PF13173"/>
    </source>
</evidence>
<feature type="domain" description="AAA" evidence="1">
    <location>
        <begin position="18"/>
        <end position="139"/>
    </location>
</feature>
<dbReference type="SUPFAM" id="SSF52540">
    <property type="entry name" value="P-loop containing nucleoside triphosphate hydrolases"/>
    <property type="match status" value="1"/>
</dbReference>
<dbReference type="PANTHER" id="PTHR43566:SF2">
    <property type="entry name" value="DUF4143 DOMAIN-CONTAINING PROTEIN"/>
    <property type="match status" value="1"/>
</dbReference>
<name>A0ABR9W1G2_9MICO</name>
<dbReference type="PANTHER" id="PTHR43566">
    <property type="entry name" value="CONSERVED PROTEIN"/>
    <property type="match status" value="1"/>
</dbReference>
<dbReference type="RefSeq" id="WP_193866036.1">
    <property type="nucleotide sequence ID" value="NZ_JADEYR010000008.1"/>
</dbReference>
<dbReference type="SUPFAM" id="SSF52200">
    <property type="entry name" value="Toll/Interleukin receptor TIR domain"/>
    <property type="match status" value="1"/>
</dbReference>
<reference evidence="4 5" key="1">
    <citation type="submission" date="2020-10" db="EMBL/GenBank/DDBJ databases">
        <title>Draft genome and description of Brachybacterium epidermidis sp nov.</title>
        <authorList>
            <person name="Boxberger M."/>
            <person name="La Scola B."/>
        </authorList>
    </citation>
    <scope>NUCLEOTIDE SEQUENCE [LARGE SCALE GENOMIC DNA]</scope>
    <source>
        <strain evidence="4 5">Marseille-Q2903</strain>
    </source>
</reference>
<feature type="domain" description="DUF4143" evidence="2">
    <location>
        <begin position="218"/>
        <end position="365"/>
    </location>
</feature>
<dbReference type="Pfam" id="PF13173">
    <property type="entry name" value="AAA_14"/>
    <property type="match status" value="1"/>
</dbReference>
<dbReference type="Gene3D" id="3.40.50.10140">
    <property type="entry name" value="Toll/interleukin-1 receptor homology (TIR) domain"/>
    <property type="match status" value="1"/>
</dbReference>
<keyword evidence="5" id="KW-1185">Reference proteome</keyword>
<organism evidence="4 5">
    <name type="scientific">Brachybacterium epidermidis</name>
    <dbReference type="NCBI Taxonomy" id="2781983"/>
    <lineage>
        <taxon>Bacteria</taxon>
        <taxon>Bacillati</taxon>
        <taxon>Actinomycetota</taxon>
        <taxon>Actinomycetes</taxon>
        <taxon>Micrococcales</taxon>
        <taxon>Dermabacteraceae</taxon>
        <taxon>Brachybacterium</taxon>
    </lineage>
</organism>
<feature type="domain" description="TIR" evidence="3">
    <location>
        <begin position="456"/>
        <end position="561"/>
    </location>
</feature>
<dbReference type="Pfam" id="PF13676">
    <property type="entry name" value="TIR_2"/>
    <property type="match status" value="1"/>
</dbReference>